<name>K1WID2_MARBU</name>
<keyword evidence="2" id="KW-1185">Reference proteome</keyword>
<reference evidence="1 2" key="1">
    <citation type="journal article" date="2012" name="BMC Genomics">
        <title>Sequencing the genome of Marssonina brunnea reveals fungus-poplar co-evolution.</title>
        <authorList>
            <person name="Zhu S."/>
            <person name="Cao Y.-Z."/>
            <person name="Jiang C."/>
            <person name="Tan B.-Y."/>
            <person name="Wang Z."/>
            <person name="Feng S."/>
            <person name="Zhang L."/>
            <person name="Su X.-H."/>
            <person name="Brejova B."/>
            <person name="Vinar T."/>
            <person name="Xu M."/>
            <person name="Wang M.-X."/>
            <person name="Zhang S.-G."/>
            <person name="Huang M.-R."/>
            <person name="Wu R."/>
            <person name="Zhou Y."/>
        </authorList>
    </citation>
    <scope>NUCLEOTIDE SEQUENCE [LARGE SCALE GENOMIC DNA]</scope>
    <source>
        <strain evidence="1 2">MB_m1</strain>
    </source>
</reference>
<dbReference type="InParanoid" id="K1WID2"/>
<sequence>MPFVRNEVTAFSNSRFTIQVRFPPISPPIRDSVPRFESPFNPSSIPFVYPLPARLQSSSPRLSLAARACCCVFRRARVEGPPRSADALDDLGEVFLTMGPYRRRRSMEGEDIAEPMVADVWLLAGWLGGWVGLCKFHSGRDRQRCVDKDEKMRR</sequence>
<protein>
    <submittedName>
        <fullName evidence="1">Uncharacterized protein</fullName>
    </submittedName>
</protein>
<dbReference type="AlphaFoldDB" id="K1WID2"/>
<gene>
    <name evidence="1" type="ORF">MBM_04266</name>
</gene>
<dbReference type="KEGG" id="mbe:MBM_04266"/>
<accession>K1WID2</accession>
<evidence type="ECO:0000313" key="1">
    <source>
        <dbReference type="EMBL" id="EKD17405.1"/>
    </source>
</evidence>
<proteinExistence type="predicted"/>
<organism evidence="1 2">
    <name type="scientific">Marssonina brunnea f. sp. multigermtubi (strain MB_m1)</name>
    <name type="common">Marssonina leaf spot fungus</name>
    <dbReference type="NCBI Taxonomy" id="1072389"/>
    <lineage>
        <taxon>Eukaryota</taxon>
        <taxon>Fungi</taxon>
        <taxon>Dikarya</taxon>
        <taxon>Ascomycota</taxon>
        <taxon>Pezizomycotina</taxon>
        <taxon>Leotiomycetes</taxon>
        <taxon>Helotiales</taxon>
        <taxon>Drepanopezizaceae</taxon>
        <taxon>Drepanopeziza</taxon>
    </lineage>
</organism>
<dbReference type="HOGENOM" id="CLU_1704604_0_0_1"/>
<dbReference type="EMBL" id="JH921436">
    <property type="protein sequence ID" value="EKD17405.1"/>
    <property type="molecule type" value="Genomic_DNA"/>
</dbReference>
<evidence type="ECO:0000313" key="2">
    <source>
        <dbReference type="Proteomes" id="UP000006753"/>
    </source>
</evidence>
<dbReference type="Proteomes" id="UP000006753">
    <property type="component" value="Unassembled WGS sequence"/>
</dbReference>